<evidence type="ECO:0000313" key="6">
    <source>
        <dbReference type="EMBL" id="MFB9831091.1"/>
    </source>
</evidence>
<dbReference type="PROSITE" id="PS51296">
    <property type="entry name" value="RIESKE"/>
    <property type="match status" value="1"/>
</dbReference>
<keyword evidence="2" id="KW-0479">Metal-binding</keyword>
<gene>
    <name evidence="6" type="ORF">ACFFNX_02685</name>
</gene>
<name>A0ABV5Y953_9ACTN</name>
<dbReference type="InterPro" id="IPR017941">
    <property type="entry name" value="Rieske_2Fe-2S"/>
</dbReference>
<protein>
    <submittedName>
        <fullName evidence="6">Rieske 2Fe-2S domain-containing protein</fullName>
    </submittedName>
</protein>
<organism evidence="6 7">
    <name type="scientific">Actinoallomurus acaciae</name>
    <dbReference type="NCBI Taxonomy" id="502577"/>
    <lineage>
        <taxon>Bacteria</taxon>
        <taxon>Bacillati</taxon>
        <taxon>Actinomycetota</taxon>
        <taxon>Actinomycetes</taxon>
        <taxon>Streptosporangiales</taxon>
        <taxon>Thermomonosporaceae</taxon>
        <taxon>Actinoallomurus</taxon>
    </lineage>
</organism>
<dbReference type="RefSeq" id="WP_378194439.1">
    <property type="nucleotide sequence ID" value="NZ_JBHLZP010000007.1"/>
</dbReference>
<dbReference type="Proteomes" id="UP001589627">
    <property type="component" value="Unassembled WGS sequence"/>
</dbReference>
<dbReference type="Pfam" id="PF00355">
    <property type="entry name" value="Rieske"/>
    <property type="match status" value="1"/>
</dbReference>
<keyword evidence="3" id="KW-0408">Iron</keyword>
<keyword evidence="7" id="KW-1185">Reference proteome</keyword>
<evidence type="ECO:0000256" key="2">
    <source>
        <dbReference type="ARBA" id="ARBA00022723"/>
    </source>
</evidence>
<reference evidence="6 7" key="1">
    <citation type="submission" date="2024-09" db="EMBL/GenBank/DDBJ databases">
        <authorList>
            <person name="Sun Q."/>
            <person name="Mori K."/>
        </authorList>
    </citation>
    <scope>NUCLEOTIDE SEQUENCE [LARGE SCALE GENOMIC DNA]</scope>
    <source>
        <strain evidence="6 7">TBRC 0563</strain>
    </source>
</reference>
<evidence type="ECO:0000313" key="7">
    <source>
        <dbReference type="Proteomes" id="UP001589627"/>
    </source>
</evidence>
<dbReference type="SUPFAM" id="SSF50022">
    <property type="entry name" value="ISP domain"/>
    <property type="match status" value="1"/>
</dbReference>
<dbReference type="InterPro" id="IPR019251">
    <property type="entry name" value="DUF2231_TM"/>
</dbReference>
<evidence type="ECO:0000256" key="1">
    <source>
        <dbReference type="ARBA" id="ARBA00022714"/>
    </source>
</evidence>
<evidence type="ECO:0000259" key="5">
    <source>
        <dbReference type="PROSITE" id="PS51296"/>
    </source>
</evidence>
<dbReference type="PANTHER" id="PTHR21496:SF23">
    <property type="entry name" value="3-PHENYLPROPIONATE_CINNAMIC ACID DIOXYGENASE FERREDOXIN SUBUNIT"/>
    <property type="match status" value="1"/>
</dbReference>
<keyword evidence="1" id="KW-0001">2Fe-2S</keyword>
<feature type="domain" description="Rieske" evidence="5">
    <location>
        <begin position="174"/>
        <end position="269"/>
    </location>
</feature>
<dbReference type="PANTHER" id="PTHR21496">
    <property type="entry name" value="FERREDOXIN-RELATED"/>
    <property type="match status" value="1"/>
</dbReference>
<proteinExistence type="predicted"/>
<dbReference type="InterPro" id="IPR036922">
    <property type="entry name" value="Rieske_2Fe-2S_sf"/>
</dbReference>
<comment type="caution">
    <text evidence="6">The sequence shown here is derived from an EMBL/GenBank/DDBJ whole genome shotgun (WGS) entry which is preliminary data.</text>
</comment>
<evidence type="ECO:0000256" key="3">
    <source>
        <dbReference type="ARBA" id="ARBA00023004"/>
    </source>
</evidence>
<accession>A0ABV5Y953</accession>
<evidence type="ECO:0000256" key="4">
    <source>
        <dbReference type="ARBA" id="ARBA00023014"/>
    </source>
</evidence>
<sequence length="275" mass="29287">MVSRLEDAARLDRAVKPVQKAARRLRPGRVRDVLHGVWLGHPVHPMLVQAVIGSWASAGILDLWPGDGRGARRLVGFGLIASAPAVLAGTADWSEQHEQQMRVGLVHALANLSAVGLYSASLAAHARSLSRTLRYAGLAAVGIGGLLGGHISFRQPGGANHAESVPHLVEPDWHELVAIDELPEGRPVRRLLGEVPLLVVREEESVWVLADRCSHLSGPLSDGAIEDDCVTCPWHGSGFRLRDGVVIRGPAAAPQPAFETTVVDGRLHVRLPGAG</sequence>
<dbReference type="Gene3D" id="2.102.10.10">
    <property type="entry name" value="Rieske [2Fe-2S] iron-sulphur domain"/>
    <property type="match status" value="1"/>
</dbReference>
<dbReference type="Pfam" id="PF09990">
    <property type="entry name" value="DUF2231"/>
    <property type="match status" value="1"/>
</dbReference>
<dbReference type="EMBL" id="JBHLZP010000007">
    <property type="protein sequence ID" value="MFB9831091.1"/>
    <property type="molecule type" value="Genomic_DNA"/>
</dbReference>
<dbReference type="CDD" id="cd03467">
    <property type="entry name" value="Rieske"/>
    <property type="match status" value="1"/>
</dbReference>
<keyword evidence="4" id="KW-0411">Iron-sulfur</keyword>